<dbReference type="InterPro" id="IPR016032">
    <property type="entry name" value="Sig_transdc_resp-reg_C-effctor"/>
</dbReference>
<evidence type="ECO:0000313" key="7">
    <source>
        <dbReference type="Proteomes" id="UP000230886"/>
    </source>
</evidence>
<feature type="region of interest" description="Disordered" evidence="4">
    <location>
        <begin position="729"/>
        <end position="748"/>
    </location>
</feature>
<dbReference type="Pfam" id="PF00196">
    <property type="entry name" value="GerE"/>
    <property type="match status" value="1"/>
</dbReference>
<dbReference type="Proteomes" id="UP000230886">
    <property type="component" value="Unassembled WGS sequence"/>
</dbReference>
<keyword evidence="1" id="KW-0805">Transcription regulation</keyword>
<evidence type="ECO:0000256" key="4">
    <source>
        <dbReference type="SAM" id="MobiDB-lite"/>
    </source>
</evidence>
<name>A0A2A5J8G9_RHOSG</name>
<evidence type="ECO:0000256" key="2">
    <source>
        <dbReference type="ARBA" id="ARBA00023125"/>
    </source>
</evidence>
<dbReference type="InterPro" id="IPR011990">
    <property type="entry name" value="TPR-like_helical_dom_sf"/>
</dbReference>
<feature type="compositionally biased region" description="Polar residues" evidence="4">
    <location>
        <begin position="729"/>
        <end position="740"/>
    </location>
</feature>
<evidence type="ECO:0000256" key="3">
    <source>
        <dbReference type="ARBA" id="ARBA00023163"/>
    </source>
</evidence>
<dbReference type="PROSITE" id="PS00622">
    <property type="entry name" value="HTH_LUXR_1"/>
    <property type="match status" value="1"/>
</dbReference>
<proteinExistence type="predicted"/>
<dbReference type="RefSeq" id="WP_099697955.1">
    <property type="nucleotide sequence ID" value="NZ_NOVD01000014.1"/>
</dbReference>
<dbReference type="GO" id="GO:0003677">
    <property type="term" value="F:DNA binding"/>
    <property type="evidence" value="ECO:0007669"/>
    <property type="project" value="UniProtKB-KW"/>
</dbReference>
<dbReference type="CDD" id="cd06170">
    <property type="entry name" value="LuxR_C_like"/>
    <property type="match status" value="1"/>
</dbReference>
<organism evidence="6 7">
    <name type="scientific">Rhodococcus qingshengii</name>
    <dbReference type="NCBI Taxonomy" id="334542"/>
    <lineage>
        <taxon>Bacteria</taxon>
        <taxon>Bacillati</taxon>
        <taxon>Actinomycetota</taxon>
        <taxon>Actinomycetes</taxon>
        <taxon>Mycobacteriales</taxon>
        <taxon>Nocardiaceae</taxon>
        <taxon>Rhodococcus</taxon>
        <taxon>Rhodococcus erythropolis group</taxon>
    </lineage>
</organism>
<gene>
    <name evidence="6" type="ORF">CHR55_19185</name>
</gene>
<dbReference type="PROSITE" id="PS50043">
    <property type="entry name" value="HTH_LUXR_2"/>
    <property type="match status" value="1"/>
</dbReference>
<sequence>MNRDNGTESSYIAGLLRGIDLTASPLRLFVTGTDASARPQVTRAVRKRIESGDRPVVTVVTHDAPADAIVVIADAQALTSDEIRALNELVQRDDLGVVIASDRIDPPLAPIYSNISSFGTVLHLNPLNRSDIRKIAAERRVPLDDRAVLTLEHLAGGSFGAVEAYFAAASAGRPEMATAVRTHILHQVTALHPIEREILEVSFAVPDIDAFELDLGQEKFSLTAAFDRALATGLFGSRSPLVASVVAESTSTGRIRSELIRIVESRANARTLDIDTARRLFDSGIRHRDLTAVLRDAVDASTPTVAADLFRRVNSIEPLGVADTLLYAQVSARSGDLDTACRLADSVIAEPDLDNARLAAAVRIRAASSAACGQLRAAADLYTWLGPGRTETESPFAAITFLGIGNVDDANAALAGHTGSPSSSTVGAATLANGLMQSVTGSAPSALNTMSRALSLPGGSGTSEFQPDSAPALVALALLHNGAHERAAAVVAAAIAADDASSHTWARLHLLDAWIAMTRGHDTAVEDLPEEVVRGPLRERDALFLHAMIVGLARRSGDLAQLRRAWSGAAGTLSSCSVDLFNLLPIGELWLAAVRLDEAEQVEHLVDDARTLLRALGEPPLWSSPLHWYGVQASILSQSPADLLPHAHTLAESAKTHTYAAGLATAGRQWLLLMQGSVDADDVEAAARTLNRIGLPWDAARLAGEAALRTPDTKSATALLHVARSLRTTSTAETNATDPTDSVAPPSVLTEREQEVAELVVVGLTYREIGERLYISAKTVEHHVARIKRRVGAQSRSELLTILRSMTPPNK</sequence>
<dbReference type="EMBL" id="NOVD01000014">
    <property type="protein sequence ID" value="PCK25652.1"/>
    <property type="molecule type" value="Genomic_DNA"/>
</dbReference>
<evidence type="ECO:0000313" key="6">
    <source>
        <dbReference type="EMBL" id="PCK25652.1"/>
    </source>
</evidence>
<dbReference type="GO" id="GO:0006355">
    <property type="term" value="P:regulation of DNA-templated transcription"/>
    <property type="evidence" value="ECO:0007669"/>
    <property type="project" value="InterPro"/>
</dbReference>
<comment type="caution">
    <text evidence="6">The sequence shown here is derived from an EMBL/GenBank/DDBJ whole genome shotgun (WGS) entry which is preliminary data.</text>
</comment>
<dbReference type="SUPFAM" id="SSF46894">
    <property type="entry name" value="C-terminal effector domain of the bipartite response regulators"/>
    <property type="match status" value="1"/>
</dbReference>
<dbReference type="InterPro" id="IPR000792">
    <property type="entry name" value="Tscrpt_reg_LuxR_C"/>
</dbReference>
<evidence type="ECO:0000259" key="5">
    <source>
        <dbReference type="PROSITE" id="PS50043"/>
    </source>
</evidence>
<dbReference type="PANTHER" id="PTHR44688:SF16">
    <property type="entry name" value="DNA-BINDING TRANSCRIPTIONAL ACTIVATOR DEVR_DOSR"/>
    <property type="match status" value="1"/>
</dbReference>
<dbReference type="AlphaFoldDB" id="A0A2A5J8G9"/>
<dbReference type="Gene3D" id="1.25.40.10">
    <property type="entry name" value="Tetratricopeptide repeat domain"/>
    <property type="match status" value="1"/>
</dbReference>
<accession>A0A2A5J8G9</accession>
<feature type="domain" description="HTH luxR-type" evidence="5">
    <location>
        <begin position="742"/>
        <end position="807"/>
    </location>
</feature>
<dbReference type="InterPro" id="IPR036388">
    <property type="entry name" value="WH-like_DNA-bd_sf"/>
</dbReference>
<keyword evidence="2" id="KW-0238">DNA-binding</keyword>
<reference evidence="6 7" key="1">
    <citation type="submission" date="2017-07" db="EMBL/GenBank/DDBJ databases">
        <title>Draft sequence of Rhodococcus enclensis 23b-28.</title>
        <authorList>
            <person name="Besaury L."/>
            <person name="Sancelme M."/>
            <person name="Amato P."/>
            <person name="Lallement A."/>
            <person name="Delort A.-M."/>
        </authorList>
    </citation>
    <scope>NUCLEOTIDE SEQUENCE [LARGE SCALE GENOMIC DNA]</scope>
    <source>
        <strain evidence="6 7">23b-28</strain>
    </source>
</reference>
<evidence type="ECO:0000256" key="1">
    <source>
        <dbReference type="ARBA" id="ARBA00023015"/>
    </source>
</evidence>
<dbReference type="PRINTS" id="PR00038">
    <property type="entry name" value="HTHLUXR"/>
</dbReference>
<protein>
    <submittedName>
        <fullName evidence="6">Helix-turn-helix transcriptional regulator</fullName>
    </submittedName>
</protein>
<dbReference type="Gene3D" id="1.10.10.10">
    <property type="entry name" value="Winged helix-like DNA-binding domain superfamily/Winged helix DNA-binding domain"/>
    <property type="match status" value="1"/>
</dbReference>
<dbReference type="PANTHER" id="PTHR44688">
    <property type="entry name" value="DNA-BINDING TRANSCRIPTIONAL ACTIVATOR DEVR_DOSR"/>
    <property type="match status" value="1"/>
</dbReference>
<keyword evidence="3" id="KW-0804">Transcription</keyword>
<dbReference type="SMART" id="SM00421">
    <property type="entry name" value="HTH_LUXR"/>
    <property type="match status" value="1"/>
</dbReference>